<dbReference type="EMBL" id="AZMM01013368">
    <property type="protein sequence ID" value="ETJ32162.1"/>
    <property type="molecule type" value="Genomic_DNA"/>
</dbReference>
<feature type="non-terminal residue" evidence="1">
    <location>
        <position position="68"/>
    </location>
</feature>
<gene>
    <name evidence="1" type="ORF">Q604_UNBC13368G0001</name>
</gene>
<reference evidence="1" key="1">
    <citation type="submission" date="2013-12" db="EMBL/GenBank/DDBJ databases">
        <title>A Varibaculum cambriense genome reconstructed from a premature infant gut community with otherwise low bacterial novelty that shifts toward anaerobic metabolism during the third week of life.</title>
        <authorList>
            <person name="Brown C.T."/>
            <person name="Sharon I."/>
            <person name="Thomas B.C."/>
            <person name="Castelle C.J."/>
            <person name="Morowitz M.J."/>
            <person name="Banfield J.F."/>
        </authorList>
    </citation>
    <scope>NUCLEOTIDE SEQUENCE</scope>
</reference>
<protein>
    <submittedName>
        <fullName evidence="1">Uncharacterized protein</fullName>
    </submittedName>
</protein>
<dbReference type="Pfam" id="PF13549">
    <property type="entry name" value="ATP-grasp_5"/>
    <property type="match status" value="1"/>
</dbReference>
<dbReference type="PANTHER" id="PTHR42793:SF1">
    <property type="entry name" value="PEPTIDYL-LYSINE N-ACETYLTRANSFERASE PATZ"/>
    <property type="match status" value="1"/>
</dbReference>
<accession>W1XPJ3</accession>
<comment type="caution">
    <text evidence="1">The sequence shown here is derived from an EMBL/GenBank/DDBJ whole genome shotgun (WGS) entry which is preliminary data.</text>
</comment>
<organism evidence="1">
    <name type="scientific">human gut metagenome</name>
    <dbReference type="NCBI Taxonomy" id="408170"/>
    <lineage>
        <taxon>unclassified sequences</taxon>
        <taxon>metagenomes</taxon>
        <taxon>organismal metagenomes</taxon>
    </lineage>
</organism>
<feature type="non-terminal residue" evidence="1">
    <location>
        <position position="1"/>
    </location>
</feature>
<evidence type="ECO:0000313" key="1">
    <source>
        <dbReference type="EMBL" id="ETJ32162.1"/>
    </source>
</evidence>
<dbReference type="PANTHER" id="PTHR42793">
    <property type="entry name" value="COA BINDING DOMAIN CONTAINING PROTEIN"/>
    <property type="match status" value="1"/>
</dbReference>
<dbReference type="Gene3D" id="3.30.470.20">
    <property type="entry name" value="ATP-grasp fold, B domain"/>
    <property type="match status" value="1"/>
</dbReference>
<proteinExistence type="predicted"/>
<name>W1XPJ3_9ZZZZ</name>
<sequence length="68" mass="7410">VVALPPLNMNLARYLVIQGIKSKKIRARSALRPLDVAGLSQLLVQVSNLIVDCPEIQRLDIHPLLASG</sequence>
<dbReference type="AlphaFoldDB" id="W1XPJ3"/>